<feature type="domain" description="C2H2-type" evidence="13">
    <location>
        <begin position="377"/>
        <end position="404"/>
    </location>
</feature>
<dbReference type="GO" id="GO:0000978">
    <property type="term" value="F:RNA polymerase II cis-regulatory region sequence-specific DNA binding"/>
    <property type="evidence" value="ECO:0007669"/>
    <property type="project" value="TreeGrafter"/>
</dbReference>
<evidence type="ECO:0000256" key="10">
    <source>
        <dbReference type="ARBA" id="ARBA00023163"/>
    </source>
</evidence>
<protein>
    <recommendedName>
        <fullName evidence="13">C2H2-type domain-containing protein</fullName>
    </recommendedName>
</protein>
<dbReference type="GO" id="GO:0008270">
    <property type="term" value="F:zinc ion binding"/>
    <property type="evidence" value="ECO:0007669"/>
    <property type="project" value="UniProtKB-KW"/>
</dbReference>
<feature type="domain" description="C2H2-type" evidence="13">
    <location>
        <begin position="236"/>
        <end position="263"/>
    </location>
</feature>
<name>A0AAV2BLF9_9ARAC</name>
<dbReference type="SUPFAM" id="SSF57667">
    <property type="entry name" value="beta-beta-alpha zinc fingers"/>
    <property type="match status" value="8"/>
</dbReference>
<dbReference type="PROSITE" id="PS50157">
    <property type="entry name" value="ZINC_FINGER_C2H2_2"/>
    <property type="match status" value="15"/>
</dbReference>
<keyword evidence="6 12" id="KW-0863">Zinc-finger</keyword>
<comment type="function">
    <text evidence="1">May be involved in transcriptional regulation.</text>
</comment>
<keyword evidence="7" id="KW-0862">Zinc</keyword>
<evidence type="ECO:0000256" key="12">
    <source>
        <dbReference type="PROSITE-ProRule" id="PRU00042"/>
    </source>
</evidence>
<feature type="domain" description="C2H2-type" evidence="13">
    <location>
        <begin position="303"/>
        <end position="330"/>
    </location>
</feature>
<sequence>MFTYRWLFTVSHYFPQRNLFSICSICCKVFSSEVTLAKHCLWHHKSNIPSFRFNCNLCPYSTNESSHFKTHFVVHDPSREFPCDFCNNRFTSLNSLSRHKLIHTGLVQNIQRSFDDKKSIIDEGRPKPGPFARLACKNCGKIFSSLATLSRHQIWHHKRPDDVFKYNCALCPYATNHTNRFKSHKLVHNPDRIFICSECGQGYTKCSVCSKWFSSHSTLYKHKVWHHKSLFPPFKYSCKNCPYATDNKTNFKTHFEVHAPDRIFRCSICGNLCKTCGKWFTSLALLSKHKLWHHKSECPRYRYNCRMCPYASNVSSNLLAHEQVHLPDRPYECNYCGNRFRALKVICGTCGKWFTTNCTLLKHRLWHHKSELQPFRFNCDKCPYASNVKSSMSTHAQVHSANRAFKCQYCKNGFTTLRSLSNHVVIHTGYVCKSCSKWFSSHSLLSKHKLWHHKSECPSYRYNCQMCPYASNVSSNLQAHEQVHSSDRPYKCIYCGNRFKALSSLNQHLMIHTGENPKAVGFFIAKWKKA</sequence>
<keyword evidence="9" id="KW-0238">DNA-binding</keyword>
<comment type="subcellular location">
    <subcellularLocation>
        <location evidence="2">Nucleus</location>
    </subcellularLocation>
</comment>
<evidence type="ECO:0000256" key="3">
    <source>
        <dbReference type="ARBA" id="ARBA00006991"/>
    </source>
</evidence>
<evidence type="ECO:0000313" key="14">
    <source>
        <dbReference type="EMBL" id="CAL1296802.1"/>
    </source>
</evidence>
<feature type="domain" description="C2H2-type" evidence="13">
    <location>
        <begin position="490"/>
        <end position="517"/>
    </location>
</feature>
<comment type="caution">
    <text evidence="14">The sequence shown here is derived from an EMBL/GenBank/DDBJ whole genome shotgun (WGS) entry which is preliminary data.</text>
</comment>
<feature type="domain" description="C2H2-type" evidence="13">
    <location>
        <begin position="271"/>
        <end position="299"/>
    </location>
</feature>
<dbReference type="GO" id="GO:0005634">
    <property type="term" value="C:nucleus"/>
    <property type="evidence" value="ECO:0007669"/>
    <property type="project" value="UniProtKB-SubCell"/>
</dbReference>
<reference evidence="14 15" key="1">
    <citation type="submission" date="2024-04" db="EMBL/GenBank/DDBJ databases">
        <authorList>
            <person name="Rising A."/>
            <person name="Reimegard J."/>
            <person name="Sonavane S."/>
            <person name="Akerstrom W."/>
            <person name="Nylinder S."/>
            <person name="Hedman E."/>
            <person name="Kallberg Y."/>
        </authorList>
    </citation>
    <scope>NUCLEOTIDE SEQUENCE [LARGE SCALE GENOMIC DNA]</scope>
</reference>
<keyword evidence="8" id="KW-0805">Transcription regulation</keyword>
<evidence type="ECO:0000256" key="11">
    <source>
        <dbReference type="ARBA" id="ARBA00023242"/>
    </source>
</evidence>
<keyword evidence="5" id="KW-0677">Repeat</keyword>
<feature type="domain" description="C2H2-type" evidence="13">
    <location>
        <begin position="134"/>
        <end position="162"/>
    </location>
</feature>
<dbReference type="FunFam" id="3.30.160.60:FF:000226">
    <property type="entry name" value="Zinc finger protein 236 variant"/>
    <property type="match status" value="1"/>
</dbReference>
<evidence type="ECO:0000313" key="15">
    <source>
        <dbReference type="Proteomes" id="UP001497382"/>
    </source>
</evidence>
<dbReference type="PANTHER" id="PTHR24376:SF235">
    <property type="entry name" value="C2H2-TYPE DOMAIN-CONTAINING PROTEIN"/>
    <property type="match status" value="1"/>
</dbReference>
<feature type="domain" description="C2H2-type" evidence="13">
    <location>
        <begin position="81"/>
        <end position="108"/>
    </location>
</feature>
<comment type="similarity">
    <text evidence="3">Belongs to the krueppel C2H2-type zinc-finger protein family.</text>
</comment>
<feature type="domain" description="C2H2-type" evidence="13">
    <location>
        <begin position="462"/>
        <end position="489"/>
    </location>
</feature>
<dbReference type="Proteomes" id="UP001497382">
    <property type="component" value="Unassembled WGS sequence"/>
</dbReference>
<accession>A0AAV2BLF9</accession>
<dbReference type="PANTHER" id="PTHR24376">
    <property type="entry name" value="ZINC FINGER PROTEIN"/>
    <property type="match status" value="1"/>
</dbReference>
<evidence type="ECO:0000256" key="4">
    <source>
        <dbReference type="ARBA" id="ARBA00022723"/>
    </source>
</evidence>
<keyword evidence="11" id="KW-0539">Nucleus</keyword>
<evidence type="ECO:0000256" key="1">
    <source>
        <dbReference type="ARBA" id="ARBA00003767"/>
    </source>
</evidence>
<feature type="domain" description="C2H2-type" evidence="13">
    <location>
        <begin position="166"/>
        <end position="193"/>
    </location>
</feature>
<feature type="domain" description="C2H2-type" evidence="13">
    <location>
        <begin position="430"/>
        <end position="458"/>
    </location>
</feature>
<feature type="domain" description="C2H2-type" evidence="13">
    <location>
        <begin position="345"/>
        <end position="373"/>
    </location>
</feature>
<evidence type="ECO:0000256" key="5">
    <source>
        <dbReference type="ARBA" id="ARBA00022737"/>
    </source>
</evidence>
<dbReference type="EMBL" id="CAXIEN010000404">
    <property type="protein sequence ID" value="CAL1296802.1"/>
    <property type="molecule type" value="Genomic_DNA"/>
</dbReference>
<proteinExistence type="inferred from homology"/>
<feature type="domain" description="C2H2-type" evidence="13">
    <location>
        <begin position="21"/>
        <end position="49"/>
    </location>
</feature>
<feature type="domain" description="C2H2-type" evidence="13">
    <location>
        <begin position="53"/>
        <end position="80"/>
    </location>
</feature>
<dbReference type="SMART" id="SM00355">
    <property type="entry name" value="ZnF_C2H2"/>
    <property type="match status" value="15"/>
</dbReference>
<evidence type="ECO:0000256" key="8">
    <source>
        <dbReference type="ARBA" id="ARBA00023015"/>
    </source>
</evidence>
<feature type="domain" description="C2H2-type" evidence="13">
    <location>
        <begin position="204"/>
        <end position="232"/>
    </location>
</feature>
<dbReference type="Pfam" id="PF13894">
    <property type="entry name" value="zf-C2H2_4"/>
    <property type="match status" value="1"/>
</dbReference>
<evidence type="ECO:0000256" key="7">
    <source>
        <dbReference type="ARBA" id="ARBA00022833"/>
    </source>
</evidence>
<dbReference type="GO" id="GO:0001228">
    <property type="term" value="F:DNA-binding transcription activator activity, RNA polymerase II-specific"/>
    <property type="evidence" value="ECO:0007669"/>
    <property type="project" value="TreeGrafter"/>
</dbReference>
<organism evidence="14 15">
    <name type="scientific">Larinioides sclopetarius</name>
    <dbReference type="NCBI Taxonomy" id="280406"/>
    <lineage>
        <taxon>Eukaryota</taxon>
        <taxon>Metazoa</taxon>
        <taxon>Ecdysozoa</taxon>
        <taxon>Arthropoda</taxon>
        <taxon>Chelicerata</taxon>
        <taxon>Arachnida</taxon>
        <taxon>Araneae</taxon>
        <taxon>Araneomorphae</taxon>
        <taxon>Entelegynae</taxon>
        <taxon>Araneoidea</taxon>
        <taxon>Araneidae</taxon>
        <taxon>Larinioides</taxon>
    </lineage>
</organism>
<gene>
    <name evidence="14" type="ORF">LARSCL_LOCUS19937</name>
</gene>
<evidence type="ECO:0000256" key="2">
    <source>
        <dbReference type="ARBA" id="ARBA00004123"/>
    </source>
</evidence>
<dbReference type="Gene3D" id="3.30.160.60">
    <property type="entry name" value="Classic Zinc Finger"/>
    <property type="match status" value="9"/>
</dbReference>
<dbReference type="AlphaFoldDB" id="A0AAV2BLF9"/>
<evidence type="ECO:0000256" key="9">
    <source>
        <dbReference type="ARBA" id="ARBA00023125"/>
    </source>
</evidence>
<keyword evidence="15" id="KW-1185">Reference proteome</keyword>
<dbReference type="InterPro" id="IPR013087">
    <property type="entry name" value="Znf_C2H2_type"/>
</dbReference>
<evidence type="ECO:0000259" key="13">
    <source>
        <dbReference type="PROSITE" id="PS50157"/>
    </source>
</evidence>
<keyword evidence="4" id="KW-0479">Metal-binding</keyword>
<dbReference type="PROSITE" id="PS00028">
    <property type="entry name" value="ZINC_FINGER_C2H2_1"/>
    <property type="match status" value="9"/>
</dbReference>
<evidence type="ECO:0000256" key="6">
    <source>
        <dbReference type="ARBA" id="ARBA00022771"/>
    </source>
</evidence>
<feature type="domain" description="C2H2-type" evidence="13">
    <location>
        <begin position="405"/>
        <end position="429"/>
    </location>
</feature>
<keyword evidence="10" id="KW-0804">Transcription</keyword>
<dbReference type="InterPro" id="IPR036236">
    <property type="entry name" value="Znf_C2H2_sf"/>
</dbReference>